<comment type="similarity">
    <text evidence="3">Belongs to the ribonuclease III family.</text>
</comment>
<sequence>MEAFEEKLRHHFRDRALLKTALTHSSFANESRAAGCESNERLEFLGDSVLGMVVADALYRRFPDMPEGRMTRLRARLVCEESLHAVASELGLGGYMRLGRGEEHTGGRKRASILADAVEAVIAALYLDGGMETARGFIERHILSGLDTESPSLLMGDYKTELQELIQRKSGQSLSYVLLGESGPDHDKLFTSEVCLNGRPIGSGTGRTKKEAEQAAAHAALEALKA</sequence>
<dbReference type="Gene3D" id="3.30.160.20">
    <property type="match status" value="1"/>
</dbReference>
<dbReference type="SUPFAM" id="SSF69065">
    <property type="entry name" value="RNase III domain-like"/>
    <property type="match status" value="1"/>
</dbReference>
<gene>
    <name evidence="15" type="primary">rnc</name>
    <name evidence="18" type="ORF">IAD36_07555</name>
</gene>
<keyword evidence="15" id="KW-0699">rRNA-binding</keyword>
<dbReference type="PANTHER" id="PTHR11207:SF0">
    <property type="entry name" value="RIBONUCLEASE 3"/>
    <property type="match status" value="1"/>
</dbReference>
<evidence type="ECO:0000256" key="9">
    <source>
        <dbReference type="ARBA" id="ARBA00022722"/>
    </source>
</evidence>
<reference evidence="18" key="1">
    <citation type="submission" date="2020-10" db="EMBL/GenBank/DDBJ databases">
        <authorList>
            <person name="Gilroy R."/>
        </authorList>
    </citation>
    <scope>NUCLEOTIDE SEQUENCE</scope>
    <source>
        <strain evidence="18">ChiGjej3B3-7149</strain>
    </source>
</reference>
<feature type="binding site" evidence="15">
    <location>
        <position position="116"/>
    </location>
    <ligand>
        <name>Mg(2+)</name>
        <dbReference type="ChEBI" id="CHEBI:18420"/>
    </ligand>
</feature>
<dbReference type="GO" id="GO:0006397">
    <property type="term" value="P:mRNA processing"/>
    <property type="evidence" value="ECO:0007669"/>
    <property type="project" value="UniProtKB-UniRule"/>
</dbReference>
<feature type="domain" description="RNase III" evidence="17">
    <location>
        <begin position="1"/>
        <end position="130"/>
    </location>
</feature>
<feature type="binding site" evidence="15">
    <location>
        <position position="119"/>
    </location>
    <ligand>
        <name>Mg(2+)</name>
        <dbReference type="ChEBI" id="CHEBI:18420"/>
    </ligand>
</feature>
<protein>
    <recommendedName>
        <fullName evidence="15">Ribonuclease 3</fullName>
        <ecNumber evidence="15">3.1.26.3</ecNumber>
    </recommendedName>
    <alternativeName>
        <fullName evidence="15">Ribonuclease III</fullName>
        <shortName evidence="15">RNase III</shortName>
    </alternativeName>
</protein>
<comment type="caution">
    <text evidence="18">The sequence shown here is derived from an EMBL/GenBank/DDBJ whole genome shotgun (WGS) entry which is preliminary data.</text>
</comment>
<keyword evidence="11 15" id="KW-0255">Endonuclease</keyword>
<feature type="active site" evidence="15">
    <location>
        <position position="119"/>
    </location>
</feature>
<dbReference type="InterPro" id="IPR000999">
    <property type="entry name" value="RNase_III_dom"/>
</dbReference>
<evidence type="ECO:0000259" key="16">
    <source>
        <dbReference type="PROSITE" id="PS50137"/>
    </source>
</evidence>
<dbReference type="Proteomes" id="UP000824238">
    <property type="component" value="Unassembled WGS sequence"/>
</dbReference>
<dbReference type="Pfam" id="PF14622">
    <property type="entry name" value="Ribonucleas_3_3"/>
    <property type="match status" value="1"/>
</dbReference>
<comment type="subunit">
    <text evidence="4 15">Homodimer.</text>
</comment>
<dbReference type="InterPro" id="IPR036389">
    <property type="entry name" value="RNase_III_sf"/>
</dbReference>
<evidence type="ECO:0000313" key="18">
    <source>
        <dbReference type="EMBL" id="HIR55430.1"/>
    </source>
</evidence>
<reference evidence="18" key="2">
    <citation type="journal article" date="2021" name="PeerJ">
        <title>Extensive microbial diversity within the chicken gut microbiome revealed by metagenomics and culture.</title>
        <authorList>
            <person name="Gilroy R."/>
            <person name="Ravi A."/>
            <person name="Getino M."/>
            <person name="Pursley I."/>
            <person name="Horton D.L."/>
            <person name="Alikhan N.F."/>
            <person name="Baker D."/>
            <person name="Gharbi K."/>
            <person name="Hall N."/>
            <person name="Watson M."/>
            <person name="Adriaenssens E.M."/>
            <person name="Foster-Nyarko E."/>
            <person name="Jarju S."/>
            <person name="Secka A."/>
            <person name="Antonio M."/>
            <person name="Oren A."/>
            <person name="Chaudhuri R.R."/>
            <person name="La Ragione R."/>
            <person name="Hildebrand F."/>
            <person name="Pallen M.J."/>
        </authorList>
    </citation>
    <scope>NUCLEOTIDE SEQUENCE</scope>
    <source>
        <strain evidence="18">ChiGjej3B3-7149</strain>
    </source>
</reference>
<evidence type="ECO:0000256" key="13">
    <source>
        <dbReference type="ARBA" id="ARBA00022842"/>
    </source>
</evidence>
<dbReference type="GO" id="GO:0046872">
    <property type="term" value="F:metal ion binding"/>
    <property type="evidence" value="ECO:0007669"/>
    <property type="project" value="UniProtKB-KW"/>
</dbReference>
<keyword evidence="6 15" id="KW-0698">rRNA processing</keyword>
<dbReference type="InterPro" id="IPR011907">
    <property type="entry name" value="RNase_III"/>
</dbReference>
<dbReference type="GO" id="GO:0010468">
    <property type="term" value="P:regulation of gene expression"/>
    <property type="evidence" value="ECO:0007669"/>
    <property type="project" value="TreeGrafter"/>
</dbReference>
<evidence type="ECO:0000256" key="3">
    <source>
        <dbReference type="ARBA" id="ARBA00010183"/>
    </source>
</evidence>
<dbReference type="GO" id="GO:0004525">
    <property type="term" value="F:ribonuclease III activity"/>
    <property type="evidence" value="ECO:0007669"/>
    <property type="project" value="UniProtKB-UniRule"/>
</dbReference>
<dbReference type="AlphaFoldDB" id="A0A9D1DM64"/>
<evidence type="ECO:0000256" key="1">
    <source>
        <dbReference type="ARBA" id="ARBA00000109"/>
    </source>
</evidence>
<evidence type="ECO:0000256" key="14">
    <source>
        <dbReference type="ARBA" id="ARBA00022884"/>
    </source>
</evidence>
<keyword evidence="5 15" id="KW-0963">Cytoplasm</keyword>
<evidence type="ECO:0000256" key="11">
    <source>
        <dbReference type="ARBA" id="ARBA00022759"/>
    </source>
</evidence>
<comment type="cofactor">
    <cofactor evidence="15">
        <name>Mg(2+)</name>
        <dbReference type="ChEBI" id="CHEBI:18420"/>
    </cofactor>
</comment>
<dbReference type="SUPFAM" id="SSF54768">
    <property type="entry name" value="dsRNA-binding domain-like"/>
    <property type="match status" value="1"/>
</dbReference>
<evidence type="ECO:0000256" key="12">
    <source>
        <dbReference type="ARBA" id="ARBA00022801"/>
    </source>
</evidence>
<comment type="catalytic activity">
    <reaction evidence="1 15">
        <text>Endonucleolytic cleavage to 5'-phosphomonoester.</text>
        <dbReference type="EC" id="3.1.26.3"/>
    </reaction>
</comment>
<evidence type="ECO:0000259" key="17">
    <source>
        <dbReference type="PROSITE" id="PS50142"/>
    </source>
</evidence>
<comment type="function">
    <text evidence="15">Digests double-stranded RNA. Involved in the processing of primary rRNA transcript to yield the immediate precursors to the large and small rRNAs (23S and 16S). Processes some mRNAs, and tRNAs when they are encoded in the rRNA operon. Processes pre-crRNA and tracrRNA of type II CRISPR loci if present in the organism.</text>
</comment>
<dbReference type="NCBIfam" id="TIGR02191">
    <property type="entry name" value="RNaseIII"/>
    <property type="match status" value="1"/>
</dbReference>
<dbReference type="PANTHER" id="PTHR11207">
    <property type="entry name" value="RIBONUCLEASE III"/>
    <property type="match status" value="1"/>
</dbReference>
<name>A0A9D1DM64_9FIRM</name>
<evidence type="ECO:0000313" key="19">
    <source>
        <dbReference type="Proteomes" id="UP000824238"/>
    </source>
</evidence>
<dbReference type="EMBL" id="DVHH01000181">
    <property type="protein sequence ID" value="HIR55430.1"/>
    <property type="molecule type" value="Genomic_DNA"/>
</dbReference>
<dbReference type="PROSITE" id="PS00517">
    <property type="entry name" value="RNASE_3_1"/>
    <property type="match status" value="1"/>
</dbReference>
<feature type="binding site" evidence="15">
    <location>
        <position position="43"/>
    </location>
    <ligand>
        <name>Mg(2+)</name>
        <dbReference type="ChEBI" id="CHEBI:18420"/>
    </ligand>
</feature>
<dbReference type="GO" id="GO:0042802">
    <property type="term" value="F:identical protein binding"/>
    <property type="evidence" value="ECO:0007669"/>
    <property type="project" value="UniProtKB-ARBA"/>
</dbReference>
<feature type="active site" evidence="15">
    <location>
        <position position="47"/>
    </location>
</feature>
<keyword evidence="14 15" id="KW-0694">RNA-binding</keyword>
<dbReference type="GO" id="GO:0006364">
    <property type="term" value="P:rRNA processing"/>
    <property type="evidence" value="ECO:0007669"/>
    <property type="project" value="UniProtKB-UniRule"/>
</dbReference>
<dbReference type="CDD" id="cd00593">
    <property type="entry name" value="RIBOc"/>
    <property type="match status" value="1"/>
</dbReference>
<dbReference type="PROSITE" id="PS50137">
    <property type="entry name" value="DS_RBD"/>
    <property type="match status" value="1"/>
</dbReference>
<evidence type="ECO:0000256" key="15">
    <source>
        <dbReference type="HAMAP-Rule" id="MF_00104"/>
    </source>
</evidence>
<evidence type="ECO:0000256" key="4">
    <source>
        <dbReference type="ARBA" id="ARBA00011738"/>
    </source>
</evidence>
<evidence type="ECO:0000256" key="5">
    <source>
        <dbReference type="ARBA" id="ARBA00022490"/>
    </source>
</evidence>
<dbReference type="Pfam" id="PF00035">
    <property type="entry name" value="dsrm"/>
    <property type="match status" value="1"/>
</dbReference>
<accession>A0A9D1DM64</accession>
<keyword evidence="9 15" id="KW-0540">Nuclease</keyword>
<keyword evidence="10 15" id="KW-0479">Metal-binding</keyword>
<feature type="domain" description="DRBM" evidence="16">
    <location>
        <begin position="157"/>
        <end position="226"/>
    </location>
</feature>
<dbReference type="SMART" id="SM00535">
    <property type="entry name" value="RIBOc"/>
    <property type="match status" value="1"/>
</dbReference>
<keyword evidence="7 15" id="KW-0507">mRNA processing</keyword>
<organism evidence="18 19">
    <name type="scientific">Candidatus Scatomorpha intestinigallinarum</name>
    <dbReference type="NCBI Taxonomy" id="2840923"/>
    <lineage>
        <taxon>Bacteria</taxon>
        <taxon>Bacillati</taxon>
        <taxon>Bacillota</taxon>
        <taxon>Clostridia</taxon>
        <taxon>Eubacteriales</taxon>
        <taxon>Candidatus Scatomorpha</taxon>
    </lineage>
</organism>
<keyword evidence="8 15" id="KW-0819">tRNA processing</keyword>
<dbReference type="GO" id="GO:0019843">
    <property type="term" value="F:rRNA binding"/>
    <property type="evidence" value="ECO:0007669"/>
    <property type="project" value="UniProtKB-KW"/>
</dbReference>
<dbReference type="GO" id="GO:0003725">
    <property type="term" value="F:double-stranded RNA binding"/>
    <property type="evidence" value="ECO:0007669"/>
    <property type="project" value="TreeGrafter"/>
</dbReference>
<evidence type="ECO:0000256" key="6">
    <source>
        <dbReference type="ARBA" id="ARBA00022552"/>
    </source>
</evidence>
<evidence type="ECO:0000256" key="7">
    <source>
        <dbReference type="ARBA" id="ARBA00022664"/>
    </source>
</evidence>
<dbReference type="InterPro" id="IPR014720">
    <property type="entry name" value="dsRBD_dom"/>
</dbReference>
<comment type="subcellular location">
    <subcellularLocation>
        <location evidence="2 15">Cytoplasm</location>
    </subcellularLocation>
</comment>
<dbReference type="GO" id="GO:0008033">
    <property type="term" value="P:tRNA processing"/>
    <property type="evidence" value="ECO:0007669"/>
    <property type="project" value="UniProtKB-KW"/>
</dbReference>
<dbReference type="PROSITE" id="PS50142">
    <property type="entry name" value="RNASE_3_2"/>
    <property type="match status" value="1"/>
</dbReference>
<keyword evidence="13 15" id="KW-0460">Magnesium</keyword>
<dbReference type="SMART" id="SM00358">
    <property type="entry name" value="DSRM"/>
    <property type="match status" value="1"/>
</dbReference>
<dbReference type="HAMAP" id="MF_00104">
    <property type="entry name" value="RNase_III"/>
    <property type="match status" value="1"/>
</dbReference>
<dbReference type="CDD" id="cd10845">
    <property type="entry name" value="DSRM_RNAse_III_family"/>
    <property type="match status" value="1"/>
</dbReference>
<dbReference type="Gene3D" id="1.10.1520.10">
    <property type="entry name" value="Ribonuclease III domain"/>
    <property type="match status" value="1"/>
</dbReference>
<proteinExistence type="inferred from homology"/>
<dbReference type="FunFam" id="3.30.160.20:FF:000003">
    <property type="entry name" value="Ribonuclease 3"/>
    <property type="match status" value="1"/>
</dbReference>
<dbReference type="FunFam" id="1.10.1520.10:FF:000001">
    <property type="entry name" value="Ribonuclease 3"/>
    <property type="match status" value="1"/>
</dbReference>
<evidence type="ECO:0000256" key="8">
    <source>
        <dbReference type="ARBA" id="ARBA00022694"/>
    </source>
</evidence>
<keyword evidence="12 15" id="KW-0378">Hydrolase</keyword>
<evidence type="ECO:0000256" key="10">
    <source>
        <dbReference type="ARBA" id="ARBA00022723"/>
    </source>
</evidence>
<dbReference type="EC" id="3.1.26.3" evidence="15"/>
<dbReference type="GO" id="GO:0005737">
    <property type="term" value="C:cytoplasm"/>
    <property type="evidence" value="ECO:0007669"/>
    <property type="project" value="UniProtKB-SubCell"/>
</dbReference>
<evidence type="ECO:0000256" key="2">
    <source>
        <dbReference type="ARBA" id="ARBA00004496"/>
    </source>
</evidence>